<name>A0A4U0V5H0_9PEZI</name>
<accession>A0A4U0V5H0</accession>
<dbReference type="AlphaFoldDB" id="A0A4U0V5H0"/>
<organism evidence="1 2">
    <name type="scientific">Friedmanniomyces endolithicus</name>
    <dbReference type="NCBI Taxonomy" id="329885"/>
    <lineage>
        <taxon>Eukaryota</taxon>
        <taxon>Fungi</taxon>
        <taxon>Dikarya</taxon>
        <taxon>Ascomycota</taxon>
        <taxon>Pezizomycotina</taxon>
        <taxon>Dothideomycetes</taxon>
        <taxon>Dothideomycetidae</taxon>
        <taxon>Mycosphaerellales</taxon>
        <taxon>Teratosphaeriaceae</taxon>
        <taxon>Friedmanniomyces</taxon>
    </lineage>
</organism>
<comment type="caution">
    <text evidence="1">The sequence shown here is derived from an EMBL/GenBank/DDBJ whole genome shotgun (WGS) entry which is preliminary data.</text>
</comment>
<dbReference type="OrthoDB" id="3846139at2759"/>
<evidence type="ECO:0000313" key="1">
    <source>
        <dbReference type="EMBL" id="TKA43934.1"/>
    </source>
</evidence>
<sequence length="307" mass="33348">MATSLPSSGSPSLDTNITVFESAVTEPTNTAVHPLTTTAKLRDANPLAVVESGEVVDDAVSASTLRNQTHDANNLKQMQELLETASPDLIPSPKARDVGMVAFHDYDDENFEEGDALAVLAELKSVNPNMPNLQPKLVVKLRQVIAQNEAFRIALPHSSLGFFLDLCSKTVVMDWDDDRTSVEVARALDSVRIVERHNQESTTTEAVFQSQASAVSSLELVRSMLEAVHDSMNKANLEMAEQHRNEIRGLKDHMAQLSTSINPTQRSALVQQLMASQGMQSAAILQRGAEGLQVIAGVIDQVLIKKA</sequence>
<proteinExistence type="predicted"/>
<evidence type="ECO:0000313" key="2">
    <source>
        <dbReference type="Proteomes" id="UP000310066"/>
    </source>
</evidence>
<dbReference type="EMBL" id="NAJP01000017">
    <property type="protein sequence ID" value="TKA43934.1"/>
    <property type="molecule type" value="Genomic_DNA"/>
</dbReference>
<gene>
    <name evidence="1" type="ORF">B0A54_05695</name>
</gene>
<protein>
    <submittedName>
        <fullName evidence="1">Uncharacterized protein</fullName>
    </submittedName>
</protein>
<reference evidence="1 2" key="1">
    <citation type="submission" date="2017-03" db="EMBL/GenBank/DDBJ databases">
        <title>Genomes of endolithic fungi from Antarctica.</title>
        <authorList>
            <person name="Coleine C."/>
            <person name="Masonjones S."/>
            <person name="Stajich J.E."/>
        </authorList>
    </citation>
    <scope>NUCLEOTIDE SEQUENCE [LARGE SCALE GENOMIC DNA]</scope>
    <source>
        <strain evidence="1 2">CCFEE 5311</strain>
    </source>
</reference>
<dbReference type="Proteomes" id="UP000310066">
    <property type="component" value="Unassembled WGS sequence"/>
</dbReference>